<dbReference type="Gene3D" id="3.30.200.20">
    <property type="entry name" value="Phosphorylase Kinase, domain 1"/>
    <property type="match status" value="1"/>
</dbReference>
<dbReference type="SMART" id="SM00861">
    <property type="entry name" value="Transket_pyr"/>
    <property type="match status" value="1"/>
</dbReference>
<keyword evidence="10" id="KW-0786">Thiamine pyrophosphate</keyword>
<dbReference type="InterPro" id="IPR000719">
    <property type="entry name" value="Prot_kinase_dom"/>
</dbReference>
<feature type="region of interest" description="Disordered" evidence="18">
    <location>
        <begin position="1475"/>
        <end position="1540"/>
    </location>
</feature>
<dbReference type="InterPro" id="IPR036388">
    <property type="entry name" value="WH-like_DNA-bd_sf"/>
</dbReference>
<keyword evidence="8" id="KW-0809">Transit peptide</keyword>
<dbReference type="PROSITE" id="PS00108">
    <property type="entry name" value="PROTEIN_KINASE_ST"/>
    <property type="match status" value="1"/>
</dbReference>
<dbReference type="Pfam" id="PF00676">
    <property type="entry name" value="E1_dh"/>
    <property type="match status" value="1"/>
</dbReference>
<dbReference type="InterPro" id="IPR042179">
    <property type="entry name" value="KGD_C_sf"/>
</dbReference>
<evidence type="ECO:0000256" key="5">
    <source>
        <dbReference type="ARBA" id="ARBA00022741"/>
    </source>
</evidence>
<evidence type="ECO:0000256" key="12">
    <source>
        <dbReference type="ARBA" id="ARBA00041619"/>
    </source>
</evidence>
<name>A0AAN8MUR2_9TELE</name>
<dbReference type="GO" id="GO:0003676">
    <property type="term" value="F:nucleic acid binding"/>
    <property type="evidence" value="ECO:0007669"/>
    <property type="project" value="InterPro"/>
</dbReference>
<comment type="catalytic activity">
    <reaction evidence="17">
        <text>N(6)-[(R)-lipoyl]-L-lysyl-[protein] + 2-oxoadipate + H(+) = N(6)-[(R)-S(8)-glutaryldihydrolipoyl]-L-lysyl-[protein] + CO2</text>
        <dbReference type="Rhea" id="RHEA:69576"/>
        <dbReference type="Rhea" id="RHEA-COMP:10474"/>
        <dbReference type="Rhea" id="RHEA-COMP:20093"/>
        <dbReference type="ChEBI" id="CHEBI:15378"/>
        <dbReference type="ChEBI" id="CHEBI:16526"/>
        <dbReference type="ChEBI" id="CHEBI:57499"/>
        <dbReference type="ChEBI" id="CHEBI:83099"/>
        <dbReference type="ChEBI" id="CHEBI:184385"/>
    </reaction>
    <physiologicalReaction direction="left-to-right" evidence="17">
        <dbReference type="Rhea" id="RHEA:69577"/>
    </physiologicalReaction>
</comment>
<dbReference type="InterPro" id="IPR031717">
    <property type="entry name" value="ODO-1/KGD_C"/>
</dbReference>
<evidence type="ECO:0000313" key="20">
    <source>
        <dbReference type="EMBL" id="KAK6319801.1"/>
    </source>
</evidence>
<evidence type="ECO:0000259" key="19">
    <source>
        <dbReference type="PROSITE" id="PS50011"/>
    </source>
</evidence>
<evidence type="ECO:0000256" key="9">
    <source>
        <dbReference type="ARBA" id="ARBA00023002"/>
    </source>
</evidence>
<dbReference type="GO" id="GO:0016624">
    <property type="term" value="F:oxidoreductase activity, acting on the aldehyde or oxo group of donors, disulfide as acceptor"/>
    <property type="evidence" value="ECO:0007669"/>
    <property type="project" value="InterPro"/>
</dbReference>
<keyword evidence="21" id="KW-1185">Reference proteome</keyword>
<dbReference type="InterPro" id="IPR029061">
    <property type="entry name" value="THDP-binding"/>
</dbReference>
<feature type="compositionally biased region" description="Pro residues" evidence="18">
    <location>
        <begin position="1483"/>
        <end position="1496"/>
    </location>
</feature>
<evidence type="ECO:0000256" key="17">
    <source>
        <dbReference type="ARBA" id="ARBA00051440"/>
    </source>
</evidence>
<dbReference type="Pfam" id="PF13358">
    <property type="entry name" value="DDE_3"/>
    <property type="match status" value="2"/>
</dbReference>
<gene>
    <name evidence="20" type="ORF">J4Q44_G00089080</name>
</gene>
<dbReference type="InterPro" id="IPR008271">
    <property type="entry name" value="Ser/Thr_kinase_AS"/>
</dbReference>
<dbReference type="Proteomes" id="UP001356427">
    <property type="component" value="Unassembled WGS sequence"/>
</dbReference>
<dbReference type="SMART" id="SM00220">
    <property type="entry name" value="S_TKc"/>
    <property type="match status" value="1"/>
</dbReference>
<dbReference type="InterPro" id="IPR036397">
    <property type="entry name" value="RNaseH_sf"/>
</dbReference>
<dbReference type="InterPro" id="IPR038717">
    <property type="entry name" value="Tc1-like_DDE_dom"/>
</dbReference>
<dbReference type="EMBL" id="JAGTTL010000007">
    <property type="protein sequence ID" value="KAK6319801.1"/>
    <property type="molecule type" value="Genomic_DNA"/>
</dbReference>
<protein>
    <recommendedName>
        <fullName evidence="11">2-oxoadipate dehydrogenase complex component E1</fullName>
    </recommendedName>
    <alternativeName>
        <fullName evidence="12">2-oxoadipate dehydrogenase, mitochondrial</fullName>
    </alternativeName>
    <alternativeName>
        <fullName evidence="15">Alpha-ketoadipate dehydrogenase</fullName>
    </alternativeName>
    <alternativeName>
        <fullName evidence="13">Dehydrogenase E1 and transketolase domain-containing protein 1</fullName>
    </alternativeName>
    <alternativeName>
        <fullName evidence="14">Probable 2-oxoglutarate dehydrogenase E1 component DHKTD1, mitochondrial</fullName>
    </alternativeName>
</protein>
<evidence type="ECO:0000256" key="8">
    <source>
        <dbReference type="ARBA" id="ARBA00022946"/>
    </source>
</evidence>
<keyword evidence="4" id="KW-0808">Transferase</keyword>
<evidence type="ECO:0000256" key="14">
    <source>
        <dbReference type="ARBA" id="ARBA00042537"/>
    </source>
</evidence>
<dbReference type="Pfam" id="PF16870">
    <property type="entry name" value="OxoGdeHyase_C"/>
    <property type="match status" value="1"/>
</dbReference>
<evidence type="ECO:0000256" key="6">
    <source>
        <dbReference type="ARBA" id="ARBA00022777"/>
    </source>
</evidence>
<comment type="caution">
    <text evidence="20">The sequence shown here is derived from an EMBL/GenBank/DDBJ whole genome shotgun (WGS) entry which is preliminary data.</text>
</comment>
<accession>A0AAN8MUR2</accession>
<comment type="function">
    <text evidence="16">2-oxoadipate dehydrogenase (E1a) component of the 2-oxoadipate dehydrogenase complex (OADHC). Participates in the first step, rate limiting for the overall conversion of 2-oxoadipate (alpha-ketoadipate) to glutaryl-CoA and CO(2) catalyzed by the whole OADHC. Catalyzes the irreversible decarboxylation of 2-oxoadipate via the thiamine diphosphate (ThDP) cofactor and subsequent transfer of the decarboxylated acyl intermediate on an oxidized dihydrolipoyl group that is covalently amidated to the E2 enzyme (dihydrolipoyllysine-residue succinyltransferase or DLST). Can catalyze the decarboxylation of 2-oxoglutarate in vitro, but at a much lower rate than 2-oxoadipate. Responsible for the last step of L-lysine, L-hydroxylysine and L-tryptophan catabolism with the common product being 2-oxoadipate.</text>
</comment>
<evidence type="ECO:0000256" key="13">
    <source>
        <dbReference type="ARBA" id="ARBA00042094"/>
    </source>
</evidence>
<reference evidence="20 21" key="1">
    <citation type="submission" date="2021-04" db="EMBL/GenBank/DDBJ databases">
        <authorList>
            <person name="De Guttry C."/>
            <person name="Zahm M."/>
            <person name="Klopp C."/>
            <person name="Cabau C."/>
            <person name="Louis A."/>
            <person name="Berthelot C."/>
            <person name="Parey E."/>
            <person name="Roest Crollius H."/>
            <person name="Montfort J."/>
            <person name="Robinson-Rechavi M."/>
            <person name="Bucao C."/>
            <person name="Bouchez O."/>
            <person name="Gislard M."/>
            <person name="Lluch J."/>
            <person name="Milhes M."/>
            <person name="Lampietro C."/>
            <person name="Lopez Roques C."/>
            <person name="Donnadieu C."/>
            <person name="Braasch I."/>
            <person name="Desvignes T."/>
            <person name="Postlethwait J."/>
            <person name="Bobe J."/>
            <person name="Wedekind C."/>
            <person name="Guiguen Y."/>
        </authorList>
    </citation>
    <scope>NUCLEOTIDE SEQUENCE [LARGE SCALE GENOMIC DNA]</scope>
    <source>
        <strain evidence="20">Cs_M1</strain>
        <tissue evidence="20">Blood</tissue>
    </source>
</reference>
<evidence type="ECO:0000256" key="15">
    <source>
        <dbReference type="ARBA" id="ARBA00042817"/>
    </source>
</evidence>
<evidence type="ECO:0000256" key="10">
    <source>
        <dbReference type="ARBA" id="ARBA00023052"/>
    </source>
</evidence>
<dbReference type="InterPro" id="IPR005475">
    <property type="entry name" value="Transketolase-like_Pyr-bd"/>
</dbReference>
<dbReference type="Pfam" id="PF25787">
    <property type="entry name" value="HTH_SB"/>
    <property type="match status" value="1"/>
</dbReference>
<evidence type="ECO:0000256" key="7">
    <source>
        <dbReference type="ARBA" id="ARBA00022840"/>
    </source>
</evidence>
<proteinExistence type="inferred from homology"/>
<dbReference type="SUPFAM" id="SSF56112">
    <property type="entry name" value="Protein kinase-like (PK-like)"/>
    <property type="match status" value="1"/>
</dbReference>
<evidence type="ECO:0000256" key="11">
    <source>
        <dbReference type="ARBA" id="ARBA00040865"/>
    </source>
</evidence>
<dbReference type="FunFam" id="1.10.510.10:FF:000026">
    <property type="entry name" value="Calcium/calmodulin-dependent protein kinase type 1"/>
    <property type="match status" value="1"/>
</dbReference>
<dbReference type="Gene3D" id="3.30.420.10">
    <property type="entry name" value="Ribonuclease H-like superfamily/Ribonuclease H"/>
    <property type="match status" value="2"/>
</dbReference>
<keyword evidence="9" id="KW-0560">Oxidoreductase</keyword>
<dbReference type="InterPro" id="IPR011603">
    <property type="entry name" value="2oxoglutarate_DH_E1"/>
</dbReference>
<dbReference type="GO" id="GO:0004674">
    <property type="term" value="F:protein serine/threonine kinase activity"/>
    <property type="evidence" value="ECO:0007669"/>
    <property type="project" value="UniProtKB-KW"/>
</dbReference>
<feature type="compositionally biased region" description="Low complexity" evidence="18">
    <location>
        <begin position="1497"/>
        <end position="1523"/>
    </location>
</feature>
<dbReference type="CDD" id="cd14083">
    <property type="entry name" value="STKc_CaMKI"/>
    <property type="match status" value="1"/>
</dbReference>
<evidence type="ECO:0000256" key="16">
    <source>
        <dbReference type="ARBA" id="ARBA00045379"/>
    </source>
</evidence>
<keyword evidence="7" id="KW-0067">ATP-binding</keyword>
<dbReference type="Gene3D" id="1.10.10.10">
    <property type="entry name" value="Winged helix-like DNA-binding domain superfamily/Winged helix DNA-binding domain"/>
    <property type="match status" value="1"/>
</dbReference>
<dbReference type="GO" id="GO:0005524">
    <property type="term" value="F:ATP binding"/>
    <property type="evidence" value="ECO:0007669"/>
    <property type="project" value="UniProtKB-KW"/>
</dbReference>
<sequence length="1540" mass="173498">MDVVMYREILANNLLPSVRALKMGRGWVFQHDNDPKHTARATKEWLGKKHLKVLEWPSQSPDLNPQENLWRELKVRIAQRQPRNLKDLEKVCMEEWVKIPPPYTSVCANLVKTYRKRLRHFGKAEASVEEVLAYLEEAYCGRISIETSQLTRLEEREWLADRFEELKKETFTAEERKKLAKLMLESQEFDHFLATKFSTVKRYGGEGAESMMGVFYEIFRLSAHSGVTDIVMGMPHRGRLNLLTGLLQFPPELMFRKMRGLSEFPADSPSIGDVLSHLTTSVELDFGTAHPLKVTMLPNPSHLEAINPVTQGKTRARQQLKQEGDYSPDENAQPGDKVVCLQGVLLISVCYLYKRHLSTEVINQSDSKLSTMAKTKELSKDVRDKIVDLHIAGMGYKTIAKQLEENWVKVLWSDETKIELFGINSTRRIWRRRNAAYDPKNTIPTVKHGARALKMGRGWVFQHDNDPKHMAKATKEWLKKKHIKVLEWPSQSPDLNPIENLWRELKVRVTKRLPRNLNDLEKICKEEWDKIPPEMCANLVANYKKRLTSVIANKGFATKGTEFEGKMVGCAVIHVNGDDTEEVVRATRLAVEYQRRFRKDVILDLLCYRQWGHNELDEPGFTNPAMYRIIRSRKSIPDSYADQLISEGLMTEEERGAIRTAHYGMLNDKLANMTLYSPAPTNLQGRWGGLVEPQARVTHWDTGVPAPLLQYVGAKSVEIPDEVQLHSHLGKMHVAGRRAKVENGTNLDWSTAEAMAFGSLLCQGFNIRISGQDVGRGTFSQRHAMIVCQDTDDMYIPLNHIDPEQKGFMEVCNSALSEEAVLGFEYGMAIAQPKLLPIWEAQFGDFFNGAQIIFDTFLSGGEAKWLLQCGLVILLPHGYDGAGPEHSSCRMERFLQLCDSKEEGVDGDNVNMGVVNPTTPAQYFHLLRRQMIRNFRKPLIVAGPKTLLRFSGATSSLADMAPGTSFKPVIGDTAVTPASVQQVVLCSGKHYYALLKQREASAATQNTALIRLEELCPFPLEALQQELTKYTNAKEFVWSQEEPQNMGPWSFVARRFEKQLACKLRLYKRHLSTTSNSHTPNSTMAKTKELSKDTRNKIVDLHQAGKTESAIEEDWENVICGSMRLSLQPTQVAQVVQLIQDGTSMRAVARSGAFSEVVMAREKATGKMVAVKCIPKKALKGKETSIENEIAVLRKIKHENIVALDDIYESPNHLYLIMQLVSGGELFDRIVEKGFYTEMDASRLIKQVLDAVNYLHAMGIVHRDLKPENLLYYNPHDEAKIMISDFGLSKMEGTGDVMATACGTPGYVAPEVLAQKPYSKAVDCWSIGVIAYILLCGYPPFYDENDSKLFEQILKADYEFDAPYWDDISDSAKEFISSLMEKDPEKRFTCDQALAHPWIAGDTALCKNIHESVSRQMRKNFAKSKWRQAFNATAVIRHMRRLQLGSSLNSSFGSSMDQQGPNSMLAKSMSVDCATLSRKDGPPRPLPTLPPLPPSPAACSAPASFGVEPQAEPQVVAPAAAVEPPRPRPSTVTTIHMGTK</sequence>
<keyword evidence="6" id="KW-0418">Kinase</keyword>
<comment type="similarity">
    <text evidence="2">Belongs to the alpha-ketoglutarate dehydrogenase family.</text>
</comment>
<organism evidence="20 21">
    <name type="scientific">Coregonus suidteri</name>
    <dbReference type="NCBI Taxonomy" id="861788"/>
    <lineage>
        <taxon>Eukaryota</taxon>
        <taxon>Metazoa</taxon>
        <taxon>Chordata</taxon>
        <taxon>Craniata</taxon>
        <taxon>Vertebrata</taxon>
        <taxon>Euteleostomi</taxon>
        <taxon>Actinopterygii</taxon>
        <taxon>Neopterygii</taxon>
        <taxon>Teleostei</taxon>
        <taxon>Protacanthopterygii</taxon>
        <taxon>Salmoniformes</taxon>
        <taxon>Salmonidae</taxon>
        <taxon>Coregoninae</taxon>
        <taxon>Coregonus</taxon>
    </lineage>
</organism>
<evidence type="ECO:0000256" key="18">
    <source>
        <dbReference type="SAM" id="MobiDB-lite"/>
    </source>
</evidence>
<dbReference type="GO" id="GO:0030976">
    <property type="term" value="F:thiamine pyrophosphate binding"/>
    <property type="evidence" value="ECO:0007669"/>
    <property type="project" value="InterPro"/>
</dbReference>
<evidence type="ECO:0000256" key="1">
    <source>
        <dbReference type="ARBA" id="ARBA00001964"/>
    </source>
</evidence>
<keyword evidence="3" id="KW-0723">Serine/threonine-protein kinase</keyword>
<dbReference type="Gene3D" id="3.40.50.11610">
    <property type="entry name" value="Multifunctional 2-oxoglutarate metabolism enzyme, C-terminal domain"/>
    <property type="match status" value="1"/>
</dbReference>
<evidence type="ECO:0000256" key="4">
    <source>
        <dbReference type="ARBA" id="ARBA00022679"/>
    </source>
</evidence>
<dbReference type="InterPro" id="IPR057667">
    <property type="entry name" value="HTH_SB"/>
</dbReference>
<dbReference type="SUPFAM" id="SSF52518">
    <property type="entry name" value="Thiamin diphosphate-binding fold (THDP-binding)"/>
    <property type="match status" value="3"/>
</dbReference>
<evidence type="ECO:0000256" key="3">
    <source>
        <dbReference type="ARBA" id="ARBA00022527"/>
    </source>
</evidence>
<dbReference type="PANTHER" id="PTHR23152">
    <property type="entry name" value="2-OXOGLUTARATE DEHYDROGENASE"/>
    <property type="match status" value="1"/>
</dbReference>
<evidence type="ECO:0000313" key="21">
    <source>
        <dbReference type="Proteomes" id="UP001356427"/>
    </source>
</evidence>
<feature type="domain" description="Protein kinase" evidence="19">
    <location>
        <begin position="1143"/>
        <end position="1399"/>
    </location>
</feature>
<feature type="compositionally biased region" description="Polar residues" evidence="18">
    <location>
        <begin position="1530"/>
        <end position="1540"/>
    </location>
</feature>
<dbReference type="PANTHER" id="PTHR23152:SF4">
    <property type="entry name" value="2-OXOADIPATE DEHYDROGENASE COMPLEX COMPONENT E1"/>
    <property type="match status" value="1"/>
</dbReference>
<dbReference type="Gene3D" id="3.40.50.12470">
    <property type="match status" value="1"/>
</dbReference>
<evidence type="ECO:0000256" key="2">
    <source>
        <dbReference type="ARBA" id="ARBA00006936"/>
    </source>
</evidence>
<dbReference type="PROSITE" id="PS50011">
    <property type="entry name" value="PROTEIN_KINASE_DOM"/>
    <property type="match status" value="1"/>
</dbReference>
<dbReference type="InterPro" id="IPR001017">
    <property type="entry name" value="DH_E1"/>
</dbReference>
<dbReference type="Gene3D" id="3.40.50.970">
    <property type="match status" value="2"/>
</dbReference>
<dbReference type="Pfam" id="PF02779">
    <property type="entry name" value="Transket_pyr"/>
    <property type="match status" value="1"/>
</dbReference>
<dbReference type="Gene3D" id="1.10.510.10">
    <property type="entry name" value="Transferase(Phosphotransferase) domain 1"/>
    <property type="match status" value="1"/>
</dbReference>
<keyword evidence="5" id="KW-0547">Nucleotide-binding</keyword>
<dbReference type="Pfam" id="PF00069">
    <property type="entry name" value="Pkinase"/>
    <property type="match status" value="1"/>
</dbReference>
<dbReference type="InterPro" id="IPR011009">
    <property type="entry name" value="Kinase-like_dom_sf"/>
</dbReference>
<comment type="cofactor">
    <cofactor evidence="1">
        <name>thiamine diphosphate</name>
        <dbReference type="ChEBI" id="CHEBI:58937"/>
    </cofactor>
</comment>